<organism evidence="1 2">
    <name type="scientific">Hibiscus syriacus</name>
    <name type="common">Rose of Sharon</name>
    <dbReference type="NCBI Taxonomy" id="106335"/>
    <lineage>
        <taxon>Eukaryota</taxon>
        <taxon>Viridiplantae</taxon>
        <taxon>Streptophyta</taxon>
        <taxon>Embryophyta</taxon>
        <taxon>Tracheophyta</taxon>
        <taxon>Spermatophyta</taxon>
        <taxon>Magnoliopsida</taxon>
        <taxon>eudicotyledons</taxon>
        <taxon>Gunneridae</taxon>
        <taxon>Pentapetalae</taxon>
        <taxon>rosids</taxon>
        <taxon>malvids</taxon>
        <taxon>Malvales</taxon>
        <taxon>Malvaceae</taxon>
        <taxon>Malvoideae</taxon>
        <taxon>Hibiscus</taxon>
    </lineage>
</organism>
<proteinExistence type="predicted"/>
<keyword evidence="2" id="KW-1185">Reference proteome</keyword>
<accession>A0A6A3CK30</accession>
<gene>
    <name evidence="1" type="ORF">F3Y22_tig00003403pilonHSYRG00063</name>
</gene>
<dbReference type="Proteomes" id="UP000436088">
    <property type="component" value="Unassembled WGS sequence"/>
</dbReference>
<sequence>MEIPTTSSPRTVTTSQMTVHRLTAKHIPGWVNRLARIGYLCSCLLPESLQVTKVRQLPEFHEIGMLPVFSAVYERLNLPFTHSDIRDFLLLLLAGLVPEEEIETVSIAWPRDSTEINDTDPEKQLLSPKEGPSDISFIKEALTCDRKEA</sequence>
<protein>
    <submittedName>
        <fullName evidence="1">Uncharacterized protein</fullName>
    </submittedName>
</protein>
<reference evidence="1" key="1">
    <citation type="submission" date="2019-09" db="EMBL/GenBank/DDBJ databases">
        <title>Draft genome information of white flower Hibiscus syriacus.</title>
        <authorList>
            <person name="Kim Y.-M."/>
        </authorList>
    </citation>
    <scope>NUCLEOTIDE SEQUENCE [LARGE SCALE GENOMIC DNA]</scope>
    <source>
        <strain evidence="1">YM2019G1</strain>
    </source>
</reference>
<evidence type="ECO:0000313" key="2">
    <source>
        <dbReference type="Proteomes" id="UP000436088"/>
    </source>
</evidence>
<comment type="caution">
    <text evidence="1">The sequence shown here is derived from an EMBL/GenBank/DDBJ whole genome shotgun (WGS) entry which is preliminary data.</text>
</comment>
<dbReference type="AlphaFoldDB" id="A0A6A3CK30"/>
<name>A0A6A3CK30_HIBSY</name>
<evidence type="ECO:0000313" key="1">
    <source>
        <dbReference type="EMBL" id="KAE8729720.1"/>
    </source>
</evidence>
<dbReference type="EMBL" id="VEPZ02000219">
    <property type="protein sequence ID" value="KAE8729720.1"/>
    <property type="molecule type" value="Genomic_DNA"/>
</dbReference>